<keyword evidence="3" id="KW-0862">Zinc</keyword>
<dbReference type="Proteomes" id="UP000094285">
    <property type="component" value="Unassembled WGS sequence"/>
</dbReference>
<evidence type="ECO:0000256" key="3">
    <source>
        <dbReference type="ARBA" id="ARBA00022833"/>
    </source>
</evidence>
<protein>
    <recommendedName>
        <fullName evidence="9">Zn(2)-C6 fungal-type domain-containing protein</fullName>
    </recommendedName>
</protein>
<dbReference type="InterPro" id="IPR007219">
    <property type="entry name" value="XnlR_reg_dom"/>
</dbReference>
<evidence type="ECO:0000256" key="7">
    <source>
        <dbReference type="ARBA" id="ARBA00023242"/>
    </source>
</evidence>
<evidence type="ECO:0000256" key="5">
    <source>
        <dbReference type="ARBA" id="ARBA00023125"/>
    </source>
</evidence>
<dbReference type="Pfam" id="PF00172">
    <property type="entry name" value="Zn_clus"/>
    <property type="match status" value="1"/>
</dbReference>
<feature type="region of interest" description="Disordered" evidence="8">
    <location>
        <begin position="1"/>
        <end position="32"/>
    </location>
</feature>
<dbReference type="GO" id="GO:0043565">
    <property type="term" value="F:sequence-specific DNA binding"/>
    <property type="evidence" value="ECO:0007669"/>
    <property type="project" value="TreeGrafter"/>
</dbReference>
<dbReference type="RefSeq" id="XP_020063871.1">
    <property type="nucleotide sequence ID" value="XM_020210090.1"/>
</dbReference>
<dbReference type="STRING" id="984487.A0A1E4SGW0"/>
<dbReference type="GO" id="GO:0005634">
    <property type="term" value="C:nucleus"/>
    <property type="evidence" value="ECO:0007669"/>
    <property type="project" value="UniProtKB-SubCell"/>
</dbReference>
<dbReference type="InterPro" id="IPR001138">
    <property type="entry name" value="Zn2Cys6_DnaBD"/>
</dbReference>
<organism evidence="10 11">
    <name type="scientific">Suhomyces tanzawaensis NRRL Y-17324</name>
    <dbReference type="NCBI Taxonomy" id="984487"/>
    <lineage>
        <taxon>Eukaryota</taxon>
        <taxon>Fungi</taxon>
        <taxon>Dikarya</taxon>
        <taxon>Ascomycota</taxon>
        <taxon>Saccharomycotina</taxon>
        <taxon>Pichiomycetes</taxon>
        <taxon>Debaryomycetaceae</taxon>
        <taxon>Suhomyces</taxon>
    </lineage>
</organism>
<dbReference type="GO" id="GO:0000981">
    <property type="term" value="F:DNA-binding transcription factor activity, RNA polymerase II-specific"/>
    <property type="evidence" value="ECO:0007669"/>
    <property type="project" value="InterPro"/>
</dbReference>
<dbReference type="PROSITE" id="PS00463">
    <property type="entry name" value="ZN2_CY6_FUNGAL_1"/>
    <property type="match status" value="1"/>
</dbReference>
<keyword evidence="6" id="KW-0804">Transcription</keyword>
<comment type="subcellular location">
    <subcellularLocation>
        <location evidence="1">Nucleus</location>
    </subcellularLocation>
</comment>
<dbReference type="OrthoDB" id="2399539at2759"/>
<dbReference type="GeneID" id="30984226"/>
<dbReference type="PANTHER" id="PTHR47782:SF1">
    <property type="entry name" value="PYRIMIDINE PATHWAY REGULATORY PROTEIN 1"/>
    <property type="match status" value="1"/>
</dbReference>
<dbReference type="SUPFAM" id="SSF57701">
    <property type="entry name" value="Zn2/Cys6 DNA-binding domain"/>
    <property type="match status" value="1"/>
</dbReference>
<feature type="domain" description="Zn(2)-C6 fungal-type" evidence="9">
    <location>
        <begin position="34"/>
        <end position="63"/>
    </location>
</feature>
<evidence type="ECO:0000256" key="1">
    <source>
        <dbReference type="ARBA" id="ARBA00004123"/>
    </source>
</evidence>
<dbReference type="GO" id="GO:0008270">
    <property type="term" value="F:zinc ion binding"/>
    <property type="evidence" value="ECO:0007669"/>
    <property type="project" value="InterPro"/>
</dbReference>
<dbReference type="CDD" id="cd12148">
    <property type="entry name" value="fungal_TF_MHR"/>
    <property type="match status" value="1"/>
</dbReference>
<evidence type="ECO:0000313" key="10">
    <source>
        <dbReference type="EMBL" id="ODV78749.1"/>
    </source>
</evidence>
<proteinExistence type="predicted"/>
<accession>A0A1E4SGW0</accession>
<evidence type="ECO:0000259" key="9">
    <source>
        <dbReference type="PROSITE" id="PS50048"/>
    </source>
</evidence>
<dbReference type="PANTHER" id="PTHR47782">
    <property type="entry name" value="ZN(II)2CYS6 TRANSCRIPTION FACTOR (EUROFUNG)-RELATED"/>
    <property type="match status" value="1"/>
</dbReference>
<reference evidence="11" key="1">
    <citation type="submission" date="2016-05" db="EMBL/GenBank/DDBJ databases">
        <title>Comparative genomics of biotechnologically important yeasts.</title>
        <authorList>
            <consortium name="DOE Joint Genome Institute"/>
            <person name="Riley R."/>
            <person name="Haridas S."/>
            <person name="Wolfe K.H."/>
            <person name="Lopes M.R."/>
            <person name="Hittinger C.T."/>
            <person name="Goker M."/>
            <person name="Salamov A."/>
            <person name="Wisecaver J."/>
            <person name="Long T.M."/>
            <person name="Aerts A.L."/>
            <person name="Barry K."/>
            <person name="Choi C."/>
            <person name="Clum A."/>
            <person name="Coughlan A.Y."/>
            <person name="Deshpande S."/>
            <person name="Douglass A.P."/>
            <person name="Hanson S.J."/>
            <person name="Klenk H.-P."/>
            <person name="Labutti K."/>
            <person name="Lapidus A."/>
            <person name="Lindquist E."/>
            <person name="Lipzen A."/>
            <person name="Meier-Kolthoff J.P."/>
            <person name="Ohm R.A."/>
            <person name="Otillar R.P."/>
            <person name="Pangilinan J."/>
            <person name="Peng Y."/>
            <person name="Rokas A."/>
            <person name="Rosa C.A."/>
            <person name="Scheuner C."/>
            <person name="Sibirny A.A."/>
            <person name="Slot J.C."/>
            <person name="Stielow J.B."/>
            <person name="Sun H."/>
            <person name="Kurtzman C.P."/>
            <person name="Blackwell M."/>
            <person name="Grigoriev I.V."/>
            <person name="Jeffries T.W."/>
        </authorList>
    </citation>
    <scope>NUCLEOTIDE SEQUENCE [LARGE SCALE GENOMIC DNA]</scope>
    <source>
        <strain evidence="11">NRRL Y-17324</strain>
    </source>
</reference>
<keyword evidence="5" id="KW-0238">DNA-binding</keyword>
<evidence type="ECO:0000256" key="2">
    <source>
        <dbReference type="ARBA" id="ARBA00022723"/>
    </source>
</evidence>
<keyword evidence="7" id="KW-0539">Nucleus</keyword>
<feature type="region of interest" description="Disordered" evidence="8">
    <location>
        <begin position="693"/>
        <end position="724"/>
    </location>
</feature>
<sequence>MATKRKLSASAELATPEPPQKHPQNAPLHRSTSACHRCRVKKIKCDQKFPKCSKCEKSGNDCVGLDPLTGREVPRSYVVHLENKIQLLEAQLKQHGVDVASVSATSEASAASAASAGAGSTNSNPVSSVIPSHASLSGPKPSIAFSKLMTTAVKVNRKSSAAPDPVSQPAVLSIPAAAILPAILPPKVTALKFIHIFFAQSNSQLPVLHREEFVANHFLPIYGPFDPSEVSLASDFTGMDVERVRGDGATPWFDQYKRELEKGLDAPLPHPDTVKRISNAIVPPSRYHASLFFLNMTFAIAASVHHLQYPPTISESFRLAAFQYLDDVKASLDPLEALQAVLLQSLYATMRPTTPAVWYVLGTALRMCVDLDLHNENNTTTASNLDAFAKDKRRRLFWCTYAIDRQICFYLDRPVGIPDASIHTPFPSMLDDAFILQDGSPGDYSLASTRPSAPSYKTISLSIFRIRQIQSEVQSVLYTHADVPRQYATLDAWKAAILARLAAWRNDTPQTRHQMNCNFNLSFFTLNYNHTLLMLYNLSPKNYKLSPNDILQVCQAAKQLIACYTQLFSTKSINYTWAAVHNLFSAGTSFLYTVYNSEEVRVQHSLQEIKTITSDCLNVLTSLVDRCEAAINCCEVFQSLTTAIIKIRYNEVVQGFSTLKVTKDSLDKVNNNNIKSNLSKLVENLTQADQESQDLNPFGNVQSGPADQPSHESPTPTFEWGSGKDPSQIYGENFDLETFFKELESSTPIPLRATNDTNLNNIIVSPYSENSTGSPTIFNNSKEGKRTFELLHQTPNEMIWDQVFTASNFQLGVDPGLIVRKEG</sequence>
<evidence type="ECO:0000256" key="8">
    <source>
        <dbReference type="SAM" id="MobiDB-lite"/>
    </source>
</evidence>
<keyword evidence="11" id="KW-1185">Reference proteome</keyword>
<keyword evidence="2" id="KW-0479">Metal-binding</keyword>
<name>A0A1E4SGW0_9ASCO</name>
<dbReference type="GO" id="GO:0006351">
    <property type="term" value="P:DNA-templated transcription"/>
    <property type="evidence" value="ECO:0007669"/>
    <property type="project" value="InterPro"/>
</dbReference>
<dbReference type="CDD" id="cd14723">
    <property type="entry name" value="ZIP_Ppr1"/>
    <property type="match status" value="1"/>
</dbReference>
<dbReference type="SMART" id="SM00066">
    <property type="entry name" value="GAL4"/>
    <property type="match status" value="1"/>
</dbReference>
<dbReference type="InterPro" id="IPR052202">
    <property type="entry name" value="Yeast_MetPath_Reg"/>
</dbReference>
<dbReference type="CDD" id="cd00067">
    <property type="entry name" value="GAL4"/>
    <property type="match status" value="1"/>
</dbReference>
<gene>
    <name evidence="10" type="ORF">CANTADRAFT_52486</name>
</gene>
<dbReference type="GO" id="GO:0045944">
    <property type="term" value="P:positive regulation of transcription by RNA polymerase II"/>
    <property type="evidence" value="ECO:0007669"/>
    <property type="project" value="TreeGrafter"/>
</dbReference>
<dbReference type="PROSITE" id="PS50048">
    <property type="entry name" value="ZN2_CY6_FUNGAL_2"/>
    <property type="match status" value="1"/>
</dbReference>
<dbReference type="Pfam" id="PF04082">
    <property type="entry name" value="Fungal_trans"/>
    <property type="match status" value="1"/>
</dbReference>
<dbReference type="Gene3D" id="4.10.240.10">
    <property type="entry name" value="Zn(2)-C6 fungal-type DNA-binding domain"/>
    <property type="match status" value="1"/>
</dbReference>
<evidence type="ECO:0000256" key="4">
    <source>
        <dbReference type="ARBA" id="ARBA00023015"/>
    </source>
</evidence>
<dbReference type="SMART" id="SM00906">
    <property type="entry name" value="Fungal_trans"/>
    <property type="match status" value="1"/>
</dbReference>
<dbReference type="InterPro" id="IPR036864">
    <property type="entry name" value="Zn2-C6_fun-type_DNA-bd_sf"/>
</dbReference>
<evidence type="ECO:0000313" key="11">
    <source>
        <dbReference type="Proteomes" id="UP000094285"/>
    </source>
</evidence>
<keyword evidence="4" id="KW-0805">Transcription regulation</keyword>
<feature type="compositionally biased region" description="Polar residues" evidence="8">
    <location>
        <begin position="693"/>
        <end position="716"/>
    </location>
</feature>
<dbReference type="AlphaFoldDB" id="A0A1E4SGW0"/>
<dbReference type="EMBL" id="KV453913">
    <property type="protein sequence ID" value="ODV78749.1"/>
    <property type="molecule type" value="Genomic_DNA"/>
</dbReference>
<evidence type="ECO:0000256" key="6">
    <source>
        <dbReference type="ARBA" id="ARBA00023163"/>
    </source>
</evidence>